<evidence type="ECO:0000313" key="2">
    <source>
        <dbReference type="EMBL" id="KIW98767.1"/>
    </source>
</evidence>
<dbReference type="OrthoDB" id="286301at2759"/>
<dbReference type="EMBL" id="KN846980">
    <property type="protein sequence ID" value="KIW98767.1"/>
    <property type="molecule type" value="Genomic_DNA"/>
</dbReference>
<evidence type="ECO:0000256" key="1">
    <source>
        <dbReference type="SAM" id="SignalP"/>
    </source>
</evidence>
<keyword evidence="3" id="KW-1185">Reference proteome</keyword>
<dbReference type="GeneID" id="27693358"/>
<keyword evidence="1" id="KW-0732">Signal</keyword>
<gene>
    <name evidence="2" type="ORF">Z519_00430</name>
</gene>
<dbReference type="HOGENOM" id="CLU_2236311_0_0_1"/>
<evidence type="ECO:0008006" key="4">
    <source>
        <dbReference type="Google" id="ProtNLM"/>
    </source>
</evidence>
<dbReference type="AlphaFoldDB" id="A0A0D2GK37"/>
<reference evidence="2" key="1">
    <citation type="submission" date="2015-01" db="EMBL/GenBank/DDBJ databases">
        <title>The Genome Sequence of Cladophialophora bantiana CBS 173.52.</title>
        <authorList>
            <consortium name="The Broad Institute Genomics Platform"/>
            <person name="Cuomo C."/>
            <person name="de Hoog S."/>
            <person name="Gorbushina A."/>
            <person name="Stielow B."/>
            <person name="Teixiera M."/>
            <person name="Abouelleil A."/>
            <person name="Chapman S.B."/>
            <person name="Priest M."/>
            <person name="Young S.K."/>
            <person name="Wortman J."/>
            <person name="Nusbaum C."/>
            <person name="Birren B."/>
        </authorList>
    </citation>
    <scope>NUCLEOTIDE SEQUENCE [LARGE SCALE GENOMIC DNA]</scope>
    <source>
        <strain evidence="2">CBS 173.52</strain>
    </source>
</reference>
<dbReference type="RefSeq" id="XP_016625436.1">
    <property type="nucleotide sequence ID" value="XM_016758187.1"/>
</dbReference>
<feature type="chain" id="PRO_5002258658" description="FAS1 domain-containing protein" evidence="1">
    <location>
        <begin position="19"/>
        <end position="105"/>
    </location>
</feature>
<feature type="signal peptide" evidence="1">
    <location>
        <begin position="1"/>
        <end position="18"/>
    </location>
</feature>
<proteinExistence type="predicted"/>
<dbReference type="Proteomes" id="UP000053789">
    <property type="component" value="Unassembled WGS sequence"/>
</dbReference>
<dbReference type="VEuPathDB" id="FungiDB:Z519_00430"/>
<evidence type="ECO:0000313" key="3">
    <source>
        <dbReference type="Proteomes" id="UP000053789"/>
    </source>
</evidence>
<sequence>MVSKELTALTALAGVVLAHSSPGLVTVLNTTDGASTIGQVASQAPGFLDAIFGKTNLILLTPNDTVIALWLNLTQGQAASAAGDDYYLYQPPPLLKVRGYNDVSD</sequence>
<accession>A0A0D2GK37</accession>
<name>A0A0D2GK37_CLAB1</name>
<organism evidence="2 3">
    <name type="scientific">Cladophialophora bantiana (strain ATCC 10958 / CBS 173.52 / CDC B-1940 / NIH 8579)</name>
    <name type="common">Xylohypha bantiana</name>
    <dbReference type="NCBI Taxonomy" id="1442370"/>
    <lineage>
        <taxon>Eukaryota</taxon>
        <taxon>Fungi</taxon>
        <taxon>Dikarya</taxon>
        <taxon>Ascomycota</taxon>
        <taxon>Pezizomycotina</taxon>
        <taxon>Eurotiomycetes</taxon>
        <taxon>Chaetothyriomycetidae</taxon>
        <taxon>Chaetothyriales</taxon>
        <taxon>Herpotrichiellaceae</taxon>
        <taxon>Cladophialophora</taxon>
    </lineage>
</organism>
<protein>
    <recommendedName>
        <fullName evidence="4">FAS1 domain-containing protein</fullName>
    </recommendedName>
</protein>